<dbReference type="PANTHER" id="PTHR21661:SF35">
    <property type="entry name" value="EPOXIDE HYDROLASE"/>
    <property type="match status" value="1"/>
</dbReference>
<dbReference type="PANTHER" id="PTHR21661">
    <property type="entry name" value="EPOXIDE HYDROLASE 1-RELATED"/>
    <property type="match status" value="1"/>
</dbReference>
<name>A0A921KVI3_9STAP</name>
<evidence type="ECO:0000256" key="4">
    <source>
        <dbReference type="PIRSR" id="PIRSR001112-1"/>
    </source>
</evidence>
<comment type="caution">
    <text evidence="6">The sequence shown here is derived from an EMBL/GenBank/DDBJ whole genome shotgun (WGS) entry which is preliminary data.</text>
</comment>
<dbReference type="AlphaFoldDB" id="A0A921KVI3"/>
<evidence type="ECO:0000256" key="2">
    <source>
        <dbReference type="ARBA" id="ARBA00022797"/>
    </source>
</evidence>
<accession>A0A921KVI3</accession>
<dbReference type="EMBL" id="DYVT01000056">
    <property type="protein sequence ID" value="HJF67717.1"/>
    <property type="molecule type" value="Genomic_DNA"/>
</dbReference>
<evidence type="ECO:0000313" key="6">
    <source>
        <dbReference type="EMBL" id="HJF67717.1"/>
    </source>
</evidence>
<feature type="domain" description="Epoxide hydrolase N-terminal" evidence="5">
    <location>
        <begin position="2"/>
        <end position="104"/>
    </location>
</feature>
<comment type="similarity">
    <text evidence="1">Belongs to the peptidase S33 family.</text>
</comment>
<dbReference type="Pfam" id="PF06441">
    <property type="entry name" value="EHN"/>
    <property type="match status" value="1"/>
</dbReference>
<dbReference type="GO" id="GO:0004301">
    <property type="term" value="F:epoxide hydrolase activity"/>
    <property type="evidence" value="ECO:0007669"/>
    <property type="project" value="TreeGrafter"/>
</dbReference>
<dbReference type="InterPro" id="IPR010497">
    <property type="entry name" value="Epoxide_hydro_N"/>
</dbReference>
<evidence type="ECO:0000256" key="3">
    <source>
        <dbReference type="ARBA" id="ARBA00022801"/>
    </source>
</evidence>
<dbReference type="InterPro" id="IPR016292">
    <property type="entry name" value="Epoxide_hydrolase"/>
</dbReference>
<evidence type="ECO:0000313" key="7">
    <source>
        <dbReference type="Proteomes" id="UP000706163"/>
    </source>
</evidence>
<organism evidence="6 7">
    <name type="scientific">Staphylococcus kloosii</name>
    <dbReference type="NCBI Taxonomy" id="29384"/>
    <lineage>
        <taxon>Bacteria</taxon>
        <taxon>Bacillati</taxon>
        <taxon>Bacillota</taxon>
        <taxon>Bacilli</taxon>
        <taxon>Bacillales</taxon>
        <taxon>Staphylococcaceae</taxon>
        <taxon>Staphylococcus</taxon>
    </lineage>
</organism>
<protein>
    <submittedName>
        <fullName evidence="6">Epoxide hydrolase</fullName>
    </submittedName>
</protein>
<feature type="active site" description="Proton donor" evidence="4">
    <location>
        <position position="295"/>
    </location>
</feature>
<keyword evidence="3 6" id="KW-0378">Hydrolase</keyword>
<gene>
    <name evidence="6" type="ORF">K8V85_05330</name>
</gene>
<feature type="active site" description="Proton acceptor" evidence="4">
    <location>
        <position position="346"/>
    </location>
</feature>
<sequence>MEKFTIKISENEKKDLSAKLSNIRWPEKLSNNNDVGIDIERVKSIVDYWLNDYDWNGLEKHLNQFNNFVTDINHQKIHFIYEQGQTAIRLPLILLHGWPDSILRYTKVINKLKEGFEYHGNKISFDVIVPSLPGFGFSGLEQGLNNNEIADVMYALMCDTLNYDEFIVSGGDVGSGVARYMAEKFPSAIKGLHLTDVGIIKELIQKQDNLTNEELDYQQRASDFFSKETGYMSIQSTKPQTLAYGLNDSPAGLIAWIGEKYFSWSGDNLVSMEDIIHNVFVYWHTQTIATSINVYLENANRLPQLGHIEATTGLSLFSEDIMLPPYAYVEKNYNLFYFNELERGGHFPALEVPELFTQEIINFVKKII</sequence>
<reference evidence="6" key="1">
    <citation type="journal article" date="2021" name="PeerJ">
        <title>Extensive microbial diversity within the chicken gut microbiome revealed by metagenomics and culture.</title>
        <authorList>
            <person name="Gilroy R."/>
            <person name="Ravi A."/>
            <person name="Getino M."/>
            <person name="Pursley I."/>
            <person name="Horton D.L."/>
            <person name="Alikhan N.F."/>
            <person name="Baker D."/>
            <person name="Gharbi K."/>
            <person name="Hall N."/>
            <person name="Watson M."/>
            <person name="Adriaenssens E.M."/>
            <person name="Foster-Nyarko E."/>
            <person name="Jarju S."/>
            <person name="Secka A."/>
            <person name="Antonio M."/>
            <person name="Oren A."/>
            <person name="Chaudhuri R.R."/>
            <person name="La Ragione R."/>
            <person name="Hildebrand F."/>
            <person name="Pallen M.J."/>
        </authorList>
    </citation>
    <scope>NUCLEOTIDE SEQUENCE</scope>
    <source>
        <strain evidence="6">CHK149-3286</strain>
    </source>
</reference>
<evidence type="ECO:0000256" key="1">
    <source>
        <dbReference type="ARBA" id="ARBA00010088"/>
    </source>
</evidence>
<dbReference type="InterPro" id="IPR029058">
    <property type="entry name" value="AB_hydrolase_fold"/>
</dbReference>
<keyword evidence="2" id="KW-0058">Aromatic hydrocarbons catabolism</keyword>
<dbReference type="InterPro" id="IPR000639">
    <property type="entry name" value="Epox_hydrolase-like"/>
</dbReference>
<dbReference type="Gene3D" id="3.40.50.1820">
    <property type="entry name" value="alpha/beta hydrolase"/>
    <property type="match status" value="1"/>
</dbReference>
<dbReference type="RefSeq" id="WP_278675053.1">
    <property type="nucleotide sequence ID" value="NZ_DYVT01000056.1"/>
</dbReference>
<evidence type="ECO:0000259" key="5">
    <source>
        <dbReference type="Pfam" id="PF06441"/>
    </source>
</evidence>
<reference evidence="6" key="2">
    <citation type="submission" date="2021-09" db="EMBL/GenBank/DDBJ databases">
        <authorList>
            <person name="Gilroy R."/>
        </authorList>
    </citation>
    <scope>NUCLEOTIDE SEQUENCE</scope>
    <source>
        <strain evidence="6">CHK149-3286</strain>
    </source>
</reference>
<proteinExistence type="inferred from homology"/>
<dbReference type="GO" id="GO:0097176">
    <property type="term" value="P:epoxide metabolic process"/>
    <property type="evidence" value="ECO:0007669"/>
    <property type="project" value="TreeGrafter"/>
</dbReference>
<feature type="active site" description="Nucleophile" evidence="4">
    <location>
        <position position="172"/>
    </location>
</feature>
<dbReference type="Proteomes" id="UP000706163">
    <property type="component" value="Unassembled WGS sequence"/>
</dbReference>
<dbReference type="PIRSF" id="PIRSF001112">
    <property type="entry name" value="Epoxide_hydrolase"/>
    <property type="match status" value="1"/>
</dbReference>
<dbReference type="SUPFAM" id="SSF53474">
    <property type="entry name" value="alpha/beta-Hydrolases"/>
    <property type="match status" value="1"/>
</dbReference>
<dbReference type="PRINTS" id="PR00412">
    <property type="entry name" value="EPOXHYDRLASE"/>
</dbReference>